<dbReference type="Bgee" id="ENSMODG00000011361">
    <property type="expression patterns" value="Expressed in lung and 2 other cell types or tissues"/>
</dbReference>
<dbReference type="GO" id="GO:0046982">
    <property type="term" value="F:protein heterodimerization activity"/>
    <property type="evidence" value="ECO:0007669"/>
    <property type="project" value="Ensembl"/>
</dbReference>
<protein>
    <recommendedName>
        <fullName evidence="3 11">Interleukin-12 subunit alpha</fullName>
        <shortName evidence="11">IL-12A</shortName>
    </recommendedName>
</protein>
<dbReference type="GO" id="GO:0050709">
    <property type="term" value="P:negative regulation of protein secretion"/>
    <property type="evidence" value="ECO:0007669"/>
    <property type="project" value="Ensembl"/>
</dbReference>
<dbReference type="GO" id="GO:0035722">
    <property type="term" value="P:interleukin-12-mediated signaling pathway"/>
    <property type="evidence" value="ECO:0000318"/>
    <property type="project" value="GO_Central"/>
</dbReference>
<comment type="subcellular location">
    <subcellularLocation>
        <location evidence="1 11">Secreted</location>
    </subcellularLocation>
</comment>
<dbReference type="PANTHER" id="PTHR48485:SF1">
    <property type="entry name" value="INTERLEUKIN-12 SUBUNIT ALPHA"/>
    <property type="match status" value="1"/>
</dbReference>
<keyword evidence="7 11" id="KW-0339">Growth factor</keyword>
<evidence type="ECO:0000256" key="3">
    <source>
        <dbReference type="ARBA" id="ARBA00014463"/>
    </source>
</evidence>
<dbReference type="KEGG" id="mdo:100018516"/>
<reference evidence="12" key="2">
    <citation type="submission" date="2025-08" db="UniProtKB">
        <authorList>
            <consortium name="Ensembl"/>
        </authorList>
    </citation>
    <scope>IDENTIFICATION</scope>
</reference>
<dbReference type="SUPFAM" id="SSF47266">
    <property type="entry name" value="4-helical cytokines"/>
    <property type="match status" value="1"/>
</dbReference>
<dbReference type="GO" id="GO:0032700">
    <property type="term" value="P:negative regulation of interleukin-17 production"/>
    <property type="evidence" value="ECO:0007669"/>
    <property type="project" value="Ensembl"/>
</dbReference>
<dbReference type="HOGENOM" id="CLU_108538_0_0_1"/>
<comment type="similarity">
    <text evidence="2 11">Belongs to the IL-6 superfamily.</text>
</comment>
<dbReference type="GO" id="GO:1903588">
    <property type="term" value="P:negative regulation of blood vessel endothelial cell proliferation involved in sprouting angiogenesis"/>
    <property type="evidence" value="ECO:0007669"/>
    <property type="project" value="Ensembl"/>
</dbReference>
<name>F6T5A8_MONDO</name>
<evidence type="ECO:0000256" key="4">
    <source>
        <dbReference type="ARBA" id="ARBA00022514"/>
    </source>
</evidence>
<dbReference type="FunCoup" id="F6T5A8">
    <property type="interactions" value="127"/>
</dbReference>
<dbReference type="InterPro" id="IPR004281">
    <property type="entry name" value="IL-12_alpha"/>
</dbReference>
<evidence type="ECO:0000256" key="5">
    <source>
        <dbReference type="ARBA" id="ARBA00022525"/>
    </source>
</evidence>
<evidence type="ECO:0000256" key="2">
    <source>
        <dbReference type="ARBA" id="ARBA00007432"/>
    </source>
</evidence>
<feature type="signal peptide" evidence="11">
    <location>
        <begin position="1"/>
        <end position="23"/>
    </location>
</feature>
<proteinExistence type="inferred from homology"/>
<dbReference type="GO" id="GO:0001916">
    <property type="term" value="P:positive regulation of T cell mediated cytotoxicity"/>
    <property type="evidence" value="ECO:0007669"/>
    <property type="project" value="Ensembl"/>
</dbReference>
<dbReference type="GO" id="GO:0048662">
    <property type="term" value="P:negative regulation of smooth muscle cell proliferation"/>
    <property type="evidence" value="ECO:0007669"/>
    <property type="project" value="Ensembl"/>
</dbReference>
<dbReference type="GO" id="GO:0016477">
    <property type="term" value="P:cell migration"/>
    <property type="evidence" value="ECO:0007669"/>
    <property type="project" value="Ensembl"/>
</dbReference>
<accession>F6T5A8</accession>
<dbReference type="GO" id="GO:0032729">
    <property type="term" value="P:positive regulation of type II interferon production"/>
    <property type="evidence" value="ECO:0007669"/>
    <property type="project" value="Ensembl"/>
</dbReference>
<feature type="chain" id="PRO_5009030656" description="Interleukin-12 subunit alpha" evidence="11">
    <location>
        <begin position="24"/>
        <end position="204"/>
    </location>
</feature>
<comment type="subunit">
    <text evidence="10">Heterodimer with IL12B; disulfide-linked. This heterodimer is known as interleukin IL-12. Heterodimer with EBI3/IL27B; not disulfide-linked. This heterodimer is known as interleukin IL-35. Interacts with NBR1; this interaction promotes IL-12 secretion.</text>
</comment>
<dbReference type="GO" id="GO:0042163">
    <property type="term" value="F:interleukin-12 beta subunit binding"/>
    <property type="evidence" value="ECO:0007669"/>
    <property type="project" value="Ensembl"/>
</dbReference>
<dbReference type="InterPro" id="IPR050676">
    <property type="entry name" value="IL-12"/>
</dbReference>
<dbReference type="GO" id="GO:0051135">
    <property type="term" value="P:positive regulation of NK T cell activation"/>
    <property type="evidence" value="ECO:0007669"/>
    <property type="project" value="Ensembl"/>
</dbReference>
<dbReference type="GO" id="GO:0045063">
    <property type="term" value="P:T-helper 1 cell differentiation"/>
    <property type="evidence" value="ECO:0007669"/>
    <property type="project" value="Ensembl"/>
</dbReference>
<dbReference type="InParanoid" id="F6T5A8"/>
<evidence type="ECO:0000313" key="13">
    <source>
        <dbReference type="Proteomes" id="UP000002280"/>
    </source>
</evidence>
<dbReference type="GO" id="GO:0032816">
    <property type="term" value="P:positive regulation of natural killer cell activation"/>
    <property type="evidence" value="ECO:0007669"/>
    <property type="project" value="Ensembl"/>
</dbReference>
<dbReference type="GO" id="GO:0005125">
    <property type="term" value="F:cytokine activity"/>
    <property type="evidence" value="ECO:0007669"/>
    <property type="project" value="UniProtKB-KW"/>
</dbReference>
<dbReference type="GO" id="GO:0034393">
    <property type="term" value="P:positive regulation of smooth muscle cell apoptotic process"/>
    <property type="evidence" value="ECO:0007669"/>
    <property type="project" value="Ensembl"/>
</dbReference>
<dbReference type="GO" id="GO:0008083">
    <property type="term" value="F:growth factor activity"/>
    <property type="evidence" value="ECO:0007669"/>
    <property type="project" value="UniProtKB-KW"/>
</dbReference>
<evidence type="ECO:0000256" key="11">
    <source>
        <dbReference type="RuleBase" id="RU363133"/>
    </source>
</evidence>
<dbReference type="GeneTree" id="ENSGT00390000016906"/>
<dbReference type="Pfam" id="PF03039">
    <property type="entry name" value="IL12"/>
    <property type="match status" value="1"/>
</dbReference>
<dbReference type="GO" id="GO:0043514">
    <property type="term" value="C:interleukin-12 complex"/>
    <property type="evidence" value="ECO:0000318"/>
    <property type="project" value="GO_Central"/>
</dbReference>
<evidence type="ECO:0000256" key="9">
    <source>
        <dbReference type="ARBA" id="ARBA00023180"/>
    </source>
</evidence>
<evidence type="ECO:0000256" key="10">
    <source>
        <dbReference type="ARBA" id="ARBA00047077"/>
    </source>
</evidence>
<keyword evidence="4 11" id="KW-0202">Cytokine</keyword>
<dbReference type="PANTHER" id="PTHR48485">
    <property type="entry name" value="INTERLEUKIN-12 SUBUNIT BETA-RELATED"/>
    <property type="match status" value="1"/>
</dbReference>
<dbReference type="AlphaFoldDB" id="F6T5A8"/>
<evidence type="ECO:0000256" key="8">
    <source>
        <dbReference type="ARBA" id="ARBA00023157"/>
    </source>
</evidence>
<reference evidence="12 13" key="1">
    <citation type="journal article" date="2007" name="Nature">
        <title>Genome of the marsupial Monodelphis domestica reveals innovation in non-coding sequences.</title>
        <authorList>
            <person name="Mikkelsen T.S."/>
            <person name="Wakefield M.J."/>
            <person name="Aken B."/>
            <person name="Amemiya C.T."/>
            <person name="Chang J.L."/>
            <person name="Duke S."/>
            <person name="Garber M."/>
            <person name="Gentles A.J."/>
            <person name="Goodstadt L."/>
            <person name="Heger A."/>
            <person name="Jurka J."/>
            <person name="Kamal M."/>
            <person name="Mauceli E."/>
            <person name="Searle S.M."/>
            <person name="Sharpe T."/>
            <person name="Baker M.L."/>
            <person name="Batzer M.A."/>
            <person name="Benos P.V."/>
            <person name="Belov K."/>
            <person name="Clamp M."/>
            <person name="Cook A."/>
            <person name="Cuff J."/>
            <person name="Das R."/>
            <person name="Davidow L."/>
            <person name="Deakin J.E."/>
            <person name="Fazzari M.J."/>
            <person name="Glass J.L."/>
            <person name="Grabherr M."/>
            <person name="Greally J.M."/>
            <person name="Gu W."/>
            <person name="Hore T.A."/>
            <person name="Huttley G.A."/>
            <person name="Kleber M."/>
            <person name="Jirtle R.L."/>
            <person name="Koina E."/>
            <person name="Lee J.T."/>
            <person name="Mahony S."/>
            <person name="Marra M.A."/>
            <person name="Miller R.D."/>
            <person name="Nicholls R.D."/>
            <person name="Oda M."/>
            <person name="Papenfuss A.T."/>
            <person name="Parra Z.E."/>
            <person name="Pollock D.D."/>
            <person name="Ray D.A."/>
            <person name="Schein J.E."/>
            <person name="Speed T.P."/>
            <person name="Thompson K."/>
            <person name="VandeBerg J.L."/>
            <person name="Wade C.M."/>
            <person name="Walker J.A."/>
            <person name="Waters P.D."/>
            <person name="Webber C."/>
            <person name="Weidman J.R."/>
            <person name="Xie X."/>
            <person name="Zody M.C."/>
            <person name="Baldwin J."/>
            <person name="Abdouelleil A."/>
            <person name="Abdulkadir J."/>
            <person name="Abebe A."/>
            <person name="Abera B."/>
            <person name="Abreu J."/>
            <person name="Acer S.C."/>
            <person name="Aftuck L."/>
            <person name="Alexander A."/>
            <person name="An P."/>
            <person name="Anderson E."/>
            <person name="Anderson S."/>
            <person name="Arachi H."/>
            <person name="Azer M."/>
            <person name="Bachantsang P."/>
            <person name="Barry A."/>
            <person name="Bayul T."/>
            <person name="Berlin A."/>
            <person name="Bessette D."/>
            <person name="Bloom T."/>
            <person name="Bloom T."/>
            <person name="Boguslavskiy L."/>
            <person name="Bonnet C."/>
            <person name="Boukhgalter B."/>
            <person name="Bourzgui I."/>
            <person name="Brown A."/>
            <person name="Cahill P."/>
            <person name="Channer S."/>
            <person name="Cheshatsang Y."/>
            <person name="Chuda L."/>
            <person name="Citroen M."/>
            <person name="Collymore A."/>
            <person name="Cooke P."/>
            <person name="Costello M."/>
            <person name="D'Aco K."/>
            <person name="Daza R."/>
            <person name="De Haan G."/>
            <person name="DeGray S."/>
            <person name="DeMaso C."/>
            <person name="Dhargay N."/>
            <person name="Dooley K."/>
            <person name="Dooley E."/>
            <person name="Doricent M."/>
            <person name="Dorje P."/>
            <person name="Dorjee K."/>
            <person name="Dupes A."/>
            <person name="Elong R."/>
            <person name="Falk J."/>
            <person name="Farina A."/>
            <person name="Faro S."/>
            <person name="Ferguson D."/>
            <person name="Fisher S."/>
            <person name="Foley C.D."/>
            <person name="Franke A."/>
            <person name="Friedrich D."/>
            <person name="Gadbois L."/>
            <person name="Gearin G."/>
            <person name="Gearin C.R."/>
            <person name="Giannoukos G."/>
            <person name="Goode T."/>
            <person name="Graham J."/>
            <person name="Grandbois E."/>
            <person name="Grewal S."/>
            <person name="Gyaltsen K."/>
            <person name="Hafez N."/>
            <person name="Hagos B."/>
            <person name="Hall J."/>
            <person name="Henson C."/>
            <person name="Hollinger A."/>
            <person name="Honan T."/>
            <person name="Huard M.D."/>
            <person name="Hughes L."/>
            <person name="Hurhula B."/>
            <person name="Husby M.E."/>
            <person name="Kamat A."/>
            <person name="Kanga B."/>
            <person name="Kashin S."/>
            <person name="Khazanovich D."/>
            <person name="Kisner P."/>
            <person name="Lance K."/>
            <person name="Lara M."/>
            <person name="Lee W."/>
            <person name="Lennon N."/>
            <person name="Letendre F."/>
            <person name="LeVine R."/>
            <person name="Lipovsky A."/>
            <person name="Liu X."/>
            <person name="Liu J."/>
            <person name="Liu S."/>
            <person name="Lokyitsang T."/>
            <person name="Lokyitsang Y."/>
            <person name="Lubonja R."/>
            <person name="Lui A."/>
            <person name="MacDonald P."/>
            <person name="Magnisalis V."/>
            <person name="Maru K."/>
            <person name="Matthews C."/>
            <person name="McCusker W."/>
            <person name="McDonough S."/>
            <person name="Mehta T."/>
            <person name="Meldrim J."/>
            <person name="Meneus L."/>
            <person name="Mihai O."/>
            <person name="Mihalev A."/>
            <person name="Mihova T."/>
            <person name="Mittelman R."/>
            <person name="Mlenga V."/>
            <person name="Montmayeur A."/>
            <person name="Mulrain L."/>
            <person name="Navidi A."/>
            <person name="Naylor J."/>
            <person name="Negash T."/>
            <person name="Nguyen T."/>
            <person name="Nguyen N."/>
            <person name="Nicol R."/>
            <person name="Norbu C."/>
            <person name="Norbu N."/>
            <person name="Novod N."/>
            <person name="O'Neill B."/>
            <person name="Osman S."/>
            <person name="Markiewicz E."/>
            <person name="Oyono O.L."/>
            <person name="Patti C."/>
            <person name="Phunkhang P."/>
            <person name="Pierre F."/>
            <person name="Priest M."/>
            <person name="Raghuraman S."/>
            <person name="Rege F."/>
            <person name="Reyes R."/>
            <person name="Rise C."/>
            <person name="Rogov P."/>
            <person name="Ross K."/>
            <person name="Ryan E."/>
            <person name="Settipalli S."/>
            <person name="Shea T."/>
            <person name="Sherpa N."/>
            <person name="Shi L."/>
            <person name="Shih D."/>
            <person name="Sparrow T."/>
            <person name="Spaulding J."/>
            <person name="Stalker J."/>
            <person name="Stange-Thomann N."/>
            <person name="Stavropoulos S."/>
            <person name="Stone C."/>
            <person name="Strader C."/>
            <person name="Tesfaye S."/>
            <person name="Thomson T."/>
            <person name="Thoulutsang Y."/>
            <person name="Thoulutsang D."/>
            <person name="Topham K."/>
            <person name="Topping I."/>
            <person name="Tsamla T."/>
            <person name="Vassiliev H."/>
            <person name="Vo A."/>
            <person name="Wangchuk T."/>
            <person name="Wangdi T."/>
            <person name="Weiand M."/>
            <person name="Wilkinson J."/>
            <person name="Wilson A."/>
            <person name="Yadav S."/>
            <person name="Young G."/>
            <person name="Yu Q."/>
            <person name="Zembek L."/>
            <person name="Zhong D."/>
            <person name="Zimmer A."/>
            <person name="Zwirko Z."/>
            <person name="Jaffe D.B."/>
            <person name="Alvarez P."/>
            <person name="Brockman W."/>
            <person name="Butler J."/>
            <person name="Chin C."/>
            <person name="Gnerre S."/>
            <person name="MacCallum I."/>
            <person name="Graves J.A."/>
            <person name="Ponting C.P."/>
            <person name="Breen M."/>
            <person name="Samollow P.B."/>
            <person name="Lander E.S."/>
            <person name="Lindblad-Toh K."/>
        </authorList>
    </citation>
    <scope>NUCLEOTIDE SEQUENCE [LARGE SCALE GENOMIC DNA]</scope>
</reference>
<dbReference type="GO" id="GO:0002860">
    <property type="term" value="P:positive regulation of natural killer cell mediated cytotoxicity directed against tumor cell target"/>
    <property type="evidence" value="ECO:0007669"/>
    <property type="project" value="Ensembl"/>
</dbReference>
<dbReference type="GO" id="GO:1900747">
    <property type="term" value="P:negative regulation of vascular endothelial growth factor signaling pathway"/>
    <property type="evidence" value="ECO:0007669"/>
    <property type="project" value="Ensembl"/>
</dbReference>
<organism evidence="12 13">
    <name type="scientific">Monodelphis domestica</name>
    <name type="common">Gray short-tailed opossum</name>
    <dbReference type="NCBI Taxonomy" id="13616"/>
    <lineage>
        <taxon>Eukaryota</taxon>
        <taxon>Metazoa</taxon>
        <taxon>Chordata</taxon>
        <taxon>Craniata</taxon>
        <taxon>Vertebrata</taxon>
        <taxon>Euteleostomi</taxon>
        <taxon>Mammalia</taxon>
        <taxon>Metatheria</taxon>
        <taxon>Didelphimorphia</taxon>
        <taxon>Didelphidae</taxon>
        <taxon>Monodelphis</taxon>
    </lineage>
</organism>
<comment type="subunit">
    <text evidence="11">Heterodimer with IL12B; disulfide-linked. The heterodimer is known as interleukin IL-12.</text>
</comment>
<dbReference type="GO" id="GO:2000510">
    <property type="term" value="P:positive regulation of dendritic cell chemotaxis"/>
    <property type="evidence" value="ECO:0007669"/>
    <property type="project" value="Ensembl"/>
</dbReference>
<dbReference type="InterPro" id="IPR009079">
    <property type="entry name" value="4_helix_cytokine-like_core"/>
</dbReference>
<comment type="function">
    <text evidence="11">Heterodimerizes with IL12B to form the IL-12 cytokine or with EBI3/IL27B to form the IL-35 cytokine. IL-12 is primarily produced by professional antigen-presenting cells (APCs) such as B-cells and dendritic cells (DCs) as well as macrophages and granulocytes and regulates T-cell and natural killer-cell responses, induces the production of interferon-gamma (IFN-gamma), favors the differentiation of T-helper 1 (Th1) cells and is an important link between innate resistance and adaptive immunity. Mechanistically, exerts its biological effects through a receptor composed of IL12R1 and IL12R2 subunits. Binding to the receptor results in the rapid tyrosine phosphorylation of a number of cellular substrates including the JAK family kinases TYK2 and JAK2. In turn, recruited STAT4 gets phosphorylated and translocates to the nucleus where it regulates cytokine/growth factor responsive genes. As part of IL-35, plays essential roles in maintaining the immune homeostasis of the liver microenvironment and functions also as an immune-suppressive cytokine. Mediates biological events through unconventional receptors composed of IL12RB2 and gp130/IL6ST heterodimers or homodimers. Signaling requires the transcription factors STAT1 and STAT4, which form a unique heterodimer that binds to distinct DNA sites.</text>
</comment>
<keyword evidence="13" id="KW-1185">Reference proteome</keyword>
<dbReference type="Ensembl" id="ENSMODT00000014470.4">
    <property type="protein sequence ID" value="ENSMODP00000014207.3"/>
    <property type="gene ID" value="ENSMODG00000011361.4"/>
</dbReference>
<dbReference type="GO" id="GO:0097191">
    <property type="term" value="P:extrinsic apoptotic signaling pathway"/>
    <property type="evidence" value="ECO:0007669"/>
    <property type="project" value="Ensembl"/>
</dbReference>
<keyword evidence="5 11" id="KW-0964">Secreted</keyword>
<evidence type="ECO:0000256" key="1">
    <source>
        <dbReference type="ARBA" id="ARBA00004613"/>
    </source>
</evidence>
<dbReference type="GO" id="GO:0005143">
    <property type="term" value="F:interleukin-12 receptor binding"/>
    <property type="evidence" value="ECO:0000318"/>
    <property type="project" value="GO_Central"/>
</dbReference>
<dbReference type="Proteomes" id="UP000002280">
    <property type="component" value="Chromosome 7"/>
</dbReference>
<gene>
    <name evidence="11 12" type="primary">IL12A</name>
</gene>
<dbReference type="eggNOG" id="ENOG502S8JN">
    <property type="taxonomic scope" value="Eukaryota"/>
</dbReference>
<dbReference type="GO" id="GO:0098586">
    <property type="term" value="P:cellular response to virus"/>
    <property type="evidence" value="ECO:0007669"/>
    <property type="project" value="Ensembl"/>
</dbReference>
<dbReference type="OMA" id="TMNESCL"/>
<evidence type="ECO:0000313" key="12">
    <source>
        <dbReference type="Ensembl" id="ENSMODP00000014207.3"/>
    </source>
</evidence>
<dbReference type="STRING" id="13616.ENSMODP00000014207"/>
<dbReference type="Gene3D" id="1.20.1250.10">
    <property type="match status" value="1"/>
</dbReference>
<dbReference type="GO" id="GO:0032496">
    <property type="term" value="P:response to lipopolysaccharide"/>
    <property type="evidence" value="ECO:0007669"/>
    <property type="project" value="Ensembl"/>
</dbReference>
<evidence type="ECO:0000256" key="7">
    <source>
        <dbReference type="ARBA" id="ARBA00023030"/>
    </source>
</evidence>
<keyword evidence="9" id="KW-0325">Glycoprotein</keyword>
<dbReference type="GO" id="GO:0010224">
    <property type="term" value="P:response to UV-B"/>
    <property type="evidence" value="ECO:0007669"/>
    <property type="project" value="Ensembl"/>
</dbReference>
<dbReference type="GO" id="GO:0050671">
    <property type="term" value="P:positive regulation of lymphocyte proliferation"/>
    <property type="evidence" value="ECO:0007669"/>
    <property type="project" value="Ensembl"/>
</dbReference>
<reference evidence="12" key="3">
    <citation type="submission" date="2025-09" db="UniProtKB">
        <authorList>
            <consortium name="Ensembl"/>
        </authorList>
    </citation>
    <scope>IDENTIFICATION</scope>
</reference>
<dbReference type="GO" id="GO:0050830">
    <property type="term" value="P:defense response to Gram-positive bacterium"/>
    <property type="evidence" value="ECO:0007669"/>
    <property type="project" value="Ensembl"/>
</dbReference>
<sequence>MSPQHIFLIATLIGLSQIHWATSLPVPQPEPSMPQCLTASKNLVEATNEILQKSRKILELYPCSLEEIDHEDITKGRSDTVRACLPPEFIKNGSCLVSTETLFIKDLCLRSIYEDLETYKAEFNVIKKTLTKDPAKQISVDLNMLAAIEEMMQALNFNSKNVPLISSPKESDFYKTKVKLCVLLHAFQTRTVTIDRMMNYLAPS</sequence>
<keyword evidence="8 11" id="KW-1015">Disulfide bond</keyword>
<evidence type="ECO:0000256" key="6">
    <source>
        <dbReference type="ARBA" id="ARBA00022729"/>
    </source>
</evidence>
<keyword evidence="6 11" id="KW-0732">Signal</keyword>
<dbReference type="GO" id="GO:0045513">
    <property type="term" value="F:interleukin-27 binding"/>
    <property type="evidence" value="ECO:0007669"/>
    <property type="project" value="Ensembl"/>
</dbReference>